<keyword evidence="7" id="KW-1185">Reference proteome</keyword>
<keyword evidence="3" id="KW-0274">FAD</keyword>
<dbReference type="PANTHER" id="PTHR42877">
    <property type="entry name" value="L-ORNITHINE N(5)-MONOOXYGENASE-RELATED"/>
    <property type="match status" value="1"/>
</dbReference>
<reference evidence="6 7" key="1">
    <citation type="submission" date="2019-02" db="EMBL/GenBank/DDBJ databases">
        <title>Genome sequencing of the rare red list fungi Antrodiella citrinella (Flaviporus citrinellus).</title>
        <authorList>
            <person name="Buettner E."/>
            <person name="Kellner H."/>
        </authorList>
    </citation>
    <scope>NUCLEOTIDE SEQUENCE [LARGE SCALE GENOMIC DNA]</scope>
    <source>
        <strain evidence="6 7">DSM 108506</strain>
    </source>
</reference>
<keyword evidence="4" id="KW-0560">Oxidoreductase</keyword>
<evidence type="ECO:0000256" key="4">
    <source>
        <dbReference type="ARBA" id="ARBA00023002"/>
    </source>
</evidence>
<gene>
    <name evidence="6" type="ORF">EUX98_g4287</name>
</gene>
<dbReference type="SUPFAM" id="SSF51905">
    <property type="entry name" value="FAD/NAD(P)-binding domain"/>
    <property type="match status" value="1"/>
</dbReference>
<dbReference type="InterPro" id="IPR036188">
    <property type="entry name" value="FAD/NAD-bd_sf"/>
</dbReference>
<dbReference type="InterPro" id="IPR051209">
    <property type="entry name" value="FAD-bind_Monooxygenase_sf"/>
</dbReference>
<keyword evidence="5" id="KW-0812">Transmembrane</keyword>
<dbReference type="PRINTS" id="PR00368">
    <property type="entry name" value="FADPNR"/>
</dbReference>
<organism evidence="6 7">
    <name type="scientific">Antrodiella citrinella</name>
    <dbReference type="NCBI Taxonomy" id="2447956"/>
    <lineage>
        <taxon>Eukaryota</taxon>
        <taxon>Fungi</taxon>
        <taxon>Dikarya</taxon>
        <taxon>Basidiomycota</taxon>
        <taxon>Agaricomycotina</taxon>
        <taxon>Agaricomycetes</taxon>
        <taxon>Polyporales</taxon>
        <taxon>Steccherinaceae</taxon>
        <taxon>Antrodiella</taxon>
    </lineage>
</organism>
<sequence length="555" mass="62219">MSSTPLLGAKGSDAPKRVVVVGAGIGGITAGIYMKRDLKFHNFTVYETVDEIGGTWHFNTYPGAASDIATHWYSLSSDVDPDSWDRTHLTQPRLLAYWKWLTDKYGVDKHLKLSTKVTKVQWDEKKQIYHVHTRNTKTGETQVDYANAVISAIGLLNEPHHVKALDGIRTAFKGAHFHSARWDHSVDLHNKRVAVIGSGGSACQFIPFLGQDPTTKLVQFIRTPGWFWPDLRLKIGPKAQWAIHNIPFLKQLARYTVFFQHETLYVIFFLMGKTDFVRNMLIKHIKDNAPAEYADKLVPKHPSGCKRFIIDAGYLKSLHQDNCAVNFDGIAEVTATGIRTKTGENLDFDVIIEATGFQPDHFPLEVVGLGGKTMQDYFIEQKGPVGYLGTAAAGFPNFYTITGPNTTTGHGSVIFTIESQMTYINQMLEPVIKGQASSFVVTDKASKSYNEKLQKSLKASLWEGCASWYRTGHDGKISSIWPGFITGQWWRLRRPVWRDYAVTGGDAWVRRRRLSKAFSFITYTAAIVLVVWVGLNWDLVKGVFADLAKKVGLAL</sequence>
<evidence type="ECO:0000256" key="2">
    <source>
        <dbReference type="ARBA" id="ARBA00022630"/>
    </source>
</evidence>
<dbReference type="AlphaFoldDB" id="A0A4S4MUI7"/>
<keyword evidence="5" id="KW-0472">Membrane</keyword>
<feature type="transmembrane region" description="Helical" evidence="5">
    <location>
        <begin position="517"/>
        <end position="535"/>
    </location>
</feature>
<name>A0A4S4MUI7_9APHY</name>
<evidence type="ECO:0000313" key="7">
    <source>
        <dbReference type="Proteomes" id="UP000308730"/>
    </source>
</evidence>
<evidence type="ECO:0000256" key="1">
    <source>
        <dbReference type="ARBA" id="ARBA00010139"/>
    </source>
</evidence>
<evidence type="ECO:0008006" key="8">
    <source>
        <dbReference type="Google" id="ProtNLM"/>
    </source>
</evidence>
<dbReference type="GO" id="GO:0004499">
    <property type="term" value="F:N,N-dimethylaniline monooxygenase activity"/>
    <property type="evidence" value="ECO:0007669"/>
    <property type="project" value="InterPro"/>
</dbReference>
<dbReference type="GO" id="GO:0050660">
    <property type="term" value="F:flavin adenine dinucleotide binding"/>
    <property type="evidence" value="ECO:0007669"/>
    <property type="project" value="InterPro"/>
</dbReference>
<keyword evidence="2" id="KW-0285">Flavoprotein</keyword>
<evidence type="ECO:0000313" key="6">
    <source>
        <dbReference type="EMBL" id="THH29899.1"/>
    </source>
</evidence>
<dbReference type="Gene3D" id="3.50.50.60">
    <property type="entry name" value="FAD/NAD(P)-binding domain"/>
    <property type="match status" value="2"/>
</dbReference>
<proteinExistence type="inferred from homology"/>
<evidence type="ECO:0000256" key="3">
    <source>
        <dbReference type="ARBA" id="ARBA00022827"/>
    </source>
</evidence>
<accession>A0A4S4MUI7</accession>
<dbReference type="OrthoDB" id="74360at2759"/>
<comment type="caution">
    <text evidence="6">The sequence shown here is derived from an EMBL/GenBank/DDBJ whole genome shotgun (WGS) entry which is preliminary data.</text>
</comment>
<keyword evidence="5" id="KW-1133">Transmembrane helix</keyword>
<dbReference type="Proteomes" id="UP000308730">
    <property type="component" value="Unassembled WGS sequence"/>
</dbReference>
<comment type="similarity">
    <text evidence="1">Belongs to the FAD-binding monooxygenase family.</text>
</comment>
<dbReference type="InterPro" id="IPR020946">
    <property type="entry name" value="Flavin_mOase-like"/>
</dbReference>
<dbReference type="EMBL" id="SGPM01000102">
    <property type="protein sequence ID" value="THH29899.1"/>
    <property type="molecule type" value="Genomic_DNA"/>
</dbReference>
<dbReference type="GO" id="GO:0050661">
    <property type="term" value="F:NADP binding"/>
    <property type="evidence" value="ECO:0007669"/>
    <property type="project" value="InterPro"/>
</dbReference>
<dbReference type="PANTHER" id="PTHR42877:SF4">
    <property type="entry name" value="FAD_NAD(P)-BINDING DOMAIN-CONTAINING PROTEIN-RELATED"/>
    <property type="match status" value="1"/>
</dbReference>
<dbReference type="Pfam" id="PF00743">
    <property type="entry name" value="FMO-like"/>
    <property type="match status" value="1"/>
</dbReference>
<protein>
    <recommendedName>
        <fullName evidence="8">L-ornithine N(5)-oxygenase</fullName>
    </recommendedName>
</protein>
<evidence type="ECO:0000256" key="5">
    <source>
        <dbReference type="SAM" id="Phobius"/>
    </source>
</evidence>